<dbReference type="RefSeq" id="WP_088578244.1">
    <property type="nucleotide sequence ID" value="NZ_CP009885.1"/>
</dbReference>
<sequence length="60" mass="6282">MRELSKIEIEQVSGGCLSEVFTGVNTLFTWFTSGLRSLFSGIFGAATSSATPGTTTSSTN</sequence>
<evidence type="ECO:0000313" key="1">
    <source>
        <dbReference type="EMBL" id="QPB72718.1"/>
    </source>
</evidence>
<dbReference type="Proteomes" id="UP000196980">
    <property type="component" value="Chromosome"/>
</dbReference>
<protein>
    <recommendedName>
        <fullName evidence="3">Bacteriocin</fullName>
    </recommendedName>
</protein>
<name>A0ABD7BY13_XYLFS</name>
<reference evidence="2" key="1">
    <citation type="submission" date="2014-11" db="EMBL/GenBank/DDBJ databases">
        <title>Xylella fastidiosa Hib4 Genome Sequencing.</title>
        <authorList>
            <person name="Pierry P.M."/>
            <person name="da Silva A.M."/>
        </authorList>
    </citation>
    <scope>NUCLEOTIDE SEQUENCE [LARGE SCALE GENOMIC DNA]</scope>
    <source>
        <strain evidence="2">Hib4</strain>
    </source>
</reference>
<accession>A0ABD7BY13</accession>
<dbReference type="EMBL" id="CP009885">
    <property type="protein sequence ID" value="QPB72718.1"/>
    <property type="molecule type" value="Genomic_DNA"/>
</dbReference>
<evidence type="ECO:0008006" key="3">
    <source>
        <dbReference type="Google" id="ProtNLM"/>
    </source>
</evidence>
<dbReference type="KEGG" id="xfh:XFHB_13805"/>
<dbReference type="AlphaFoldDB" id="A0ABD7BY13"/>
<organism evidence="1 2">
    <name type="scientific">Xylella fastidiosa</name>
    <dbReference type="NCBI Taxonomy" id="2371"/>
    <lineage>
        <taxon>Bacteria</taxon>
        <taxon>Pseudomonadati</taxon>
        <taxon>Pseudomonadota</taxon>
        <taxon>Gammaproteobacteria</taxon>
        <taxon>Lysobacterales</taxon>
        <taxon>Lysobacteraceae</taxon>
        <taxon>Xylella</taxon>
    </lineage>
</organism>
<gene>
    <name evidence="1" type="ORF">XFHB_13805</name>
</gene>
<proteinExistence type="predicted"/>
<evidence type="ECO:0000313" key="2">
    <source>
        <dbReference type="Proteomes" id="UP000196980"/>
    </source>
</evidence>